<organism evidence="5 6">
    <name type="scientific">Musa acuminata subsp. malaccensis</name>
    <name type="common">Wild banana</name>
    <name type="synonym">Musa malaccensis</name>
    <dbReference type="NCBI Taxonomy" id="214687"/>
    <lineage>
        <taxon>Eukaryota</taxon>
        <taxon>Viridiplantae</taxon>
        <taxon>Streptophyta</taxon>
        <taxon>Embryophyta</taxon>
        <taxon>Tracheophyta</taxon>
        <taxon>Spermatophyta</taxon>
        <taxon>Magnoliopsida</taxon>
        <taxon>Liliopsida</taxon>
        <taxon>Zingiberales</taxon>
        <taxon>Musaceae</taxon>
        <taxon>Musa</taxon>
    </lineage>
</organism>
<feature type="repeat" description="PPR" evidence="2">
    <location>
        <begin position="439"/>
        <end position="473"/>
    </location>
</feature>
<keyword evidence="3" id="KW-0472">Membrane</keyword>
<feature type="repeat" description="PPR" evidence="2">
    <location>
        <begin position="204"/>
        <end position="234"/>
    </location>
</feature>
<dbReference type="PANTHER" id="PTHR47926:SF472">
    <property type="entry name" value="REPEAT (PPR) SUPERFAMILY PROTEIN, PUTATIVE-RELATED"/>
    <property type="match status" value="1"/>
</dbReference>
<dbReference type="Gramene" id="Ma09_t04180.1">
    <property type="protein sequence ID" value="Ma09_p04180.1"/>
    <property type="gene ID" value="Ma09_g04180"/>
</dbReference>
<keyword evidence="1" id="KW-0677">Repeat</keyword>
<evidence type="ECO:0000256" key="1">
    <source>
        <dbReference type="ARBA" id="ARBA00022737"/>
    </source>
</evidence>
<dbReference type="OMA" id="IQHCTDH"/>
<dbReference type="Proteomes" id="UP000012960">
    <property type="component" value="Unplaced"/>
</dbReference>
<keyword evidence="3" id="KW-0812">Transmembrane</keyword>
<dbReference type="InterPro" id="IPR002885">
    <property type="entry name" value="PPR_rpt"/>
</dbReference>
<reference evidence="5" key="2">
    <citation type="submission" date="2021-05" db="UniProtKB">
        <authorList>
            <consortium name="EnsemblPlants"/>
        </authorList>
    </citation>
    <scope>IDENTIFICATION</scope>
    <source>
        <strain evidence="5">subsp. malaccensis</strain>
    </source>
</reference>
<dbReference type="Pfam" id="PF20431">
    <property type="entry name" value="E_motif"/>
    <property type="match status" value="1"/>
</dbReference>
<dbReference type="GO" id="GO:0009451">
    <property type="term" value="P:RNA modification"/>
    <property type="evidence" value="ECO:0007669"/>
    <property type="project" value="InterPro"/>
</dbReference>
<proteinExistence type="predicted"/>
<dbReference type="PANTHER" id="PTHR47926">
    <property type="entry name" value="PENTATRICOPEPTIDE REPEAT-CONTAINING PROTEIN"/>
    <property type="match status" value="1"/>
</dbReference>
<dbReference type="Gene3D" id="1.25.40.10">
    <property type="entry name" value="Tetratricopeptide repeat domain"/>
    <property type="match status" value="6"/>
</dbReference>
<gene>
    <name evidence="4" type="ORF">GSMUA_222610.1</name>
</gene>
<feature type="transmembrane region" description="Helical" evidence="3">
    <location>
        <begin position="103"/>
        <end position="123"/>
    </location>
</feature>
<dbReference type="AlphaFoldDB" id="A0A804KFT9"/>
<feature type="transmembrane region" description="Helical" evidence="3">
    <location>
        <begin position="63"/>
        <end position="82"/>
    </location>
</feature>
<dbReference type="FunFam" id="1.25.40.10:FF:000344">
    <property type="entry name" value="Pentatricopeptide repeat-containing protein"/>
    <property type="match status" value="1"/>
</dbReference>
<dbReference type="EnsemblPlants" id="Ma09_t04180.1">
    <property type="protein sequence ID" value="Ma09_p04180.1"/>
    <property type="gene ID" value="Ma09_g04180"/>
</dbReference>
<dbReference type="Pfam" id="PF01535">
    <property type="entry name" value="PPR"/>
    <property type="match status" value="6"/>
</dbReference>
<feature type="repeat" description="PPR" evidence="2">
    <location>
        <begin position="276"/>
        <end position="310"/>
    </location>
</feature>
<accession>A0A804KFT9</accession>
<dbReference type="GO" id="GO:0003723">
    <property type="term" value="F:RNA binding"/>
    <property type="evidence" value="ECO:0007669"/>
    <property type="project" value="InterPro"/>
</dbReference>
<dbReference type="FunCoup" id="A0A804KFT9">
    <property type="interactions" value="2196"/>
</dbReference>
<dbReference type="EMBL" id="HG996474">
    <property type="protein sequence ID" value="CAG1834156.1"/>
    <property type="molecule type" value="Genomic_DNA"/>
</dbReference>
<dbReference type="InterPro" id="IPR011990">
    <property type="entry name" value="TPR-like_helical_dom_sf"/>
</dbReference>
<evidence type="ECO:0000256" key="3">
    <source>
        <dbReference type="SAM" id="Phobius"/>
    </source>
</evidence>
<dbReference type="OrthoDB" id="185373at2759"/>
<feature type="repeat" description="PPR" evidence="2">
    <location>
        <begin position="338"/>
        <end position="372"/>
    </location>
</feature>
<reference evidence="4" key="1">
    <citation type="submission" date="2021-03" db="EMBL/GenBank/DDBJ databases">
        <authorList>
            <consortium name="Genoscope - CEA"/>
            <person name="William W."/>
        </authorList>
    </citation>
    <scope>NUCLEOTIDE SEQUENCE</scope>
    <source>
        <strain evidence="4">Doubled-haploid Pahang</strain>
    </source>
</reference>
<dbReference type="SUPFAM" id="SSF48452">
    <property type="entry name" value="TPR-like"/>
    <property type="match status" value="1"/>
</dbReference>
<keyword evidence="3" id="KW-1133">Transmembrane helix</keyword>
<sequence>MRLSVPLQRIAAAATAAEVRWAVGSAASHGLAALPDIGAYGLLIQRCADGGWLRQGQQLHARLVVFAVVASNFLASKLISLYSRCGRLHDARRMFDDIPRRNLFSWNAMLLAYALHGPASHAIRLFSSFPTSLSPDAFTLSALLKSLSSLPPSSSSAYRSAHAFAVRHGLVCNIFVSNGLITAYAHGDDIASAQRVFDTMPQRDIVSWNSMIAGYSQSGHYQECLRLYREMEARSGGVLPNAVTVVSVLQACSQLKDLLFGMEVHRFAVEHGIQMERVAWNSVIGFYAKCGSLDSARRLFEEMSDKDGVSYSAMITGYMSYGFVRPAMDVFRQAVAPVLSTWNAVIAGLAQNNYHDEVLDLVCEMQASGFSPNSVTLSSLLPTLSFNSSLLGGKQVHGYAIRNDCHQNIYVATALIDTYAKSGFLEGARRVFDVSAGRSVVVWTAIISAYAAHGDADAALSLFDRMLDAGIEPDPVTFTAVLSACAHAGAVDEARHICDAMSSVYGVSPTVEHYACMVGVLSRGGMLKEAVKFIDKMPIEPNSKTWGALLNGAAVYGDVEVGRFAFEQLLEIEPENTGNYIVMANLYSKDGRREEAKTSREKMRGIRLEKTAGCSWIETSDGLQVFVSRDTSNGRTDELYAVLEGLLRLIREEGYAYSNEFDEETESCVQNDESKQQQTLSIASV</sequence>
<name>A0A804KFT9_MUSAM</name>
<dbReference type="PROSITE" id="PS51375">
    <property type="entry name" value="PPR"/>
    <property type="match status" value="5"/>
</dbReference>
<dbReference type="InterPro" id="IPR046960">
    <property type="entry name" value="PPR_At4g14850-like_plant"/>
</dbReference>
<evidence type="ECO:0000256" key="2">
    <source>
        <dbReference type="PROSITE-ProRule" id="PRU00708"/>
    </source>
</evidence>
<evidence type="ECO:0000313" key="6">
    <source>
        <dbReference type="Proteomes" id="UP000012960"/>
    </source>
</evidence>
<dbReference type="InParanoid" id="A0A804KFT9"/>
<keyword evidence="6" id="KW-1185">Reference proteome</keyword>
<dbReference type="Pfam" id="PF13041">
    <property type="entry name" value="PPR_2"/>
    <property type="match status" value="3"/>
</dbReference>
<evidence type="ECO:0000313" key="5">
    <source>
        <dbReference type="EnsemblPlants" id="Ma09_p04180.1"/>
    </source>
</evidence>
<dbReference type="InterPro" id="IPR046848">
    <property type="entry name" value="E_motif"/>
</dbReference>
<evidence type="ECO:0000313" key="4">
    <source>
        <dbReference type="EMBL" id="CAG1834156.1"/>
    </source>
</evidence>
<feature type="repeat" description="PPR" evidence="2">
    <location>
        <begin position="474"/>
        <end position="509"/>
    </location>
</feature>
<protein>
    <submittedName>
        <fullName evidence="4">(wild Malaysian banana) hypothetical protein</fullName>
    </submittedName>
</protein>
<dbReference type="NCBIfam" id="TIGR00756">
    <property type="entry name" value="PPR"/>
    <property type="match status" value="4"/>
</dbReference>
<dbReference type="FunFam" id="1.25.40.10:FF:000090">
    <property type="entry name" value="Pentatricopeptide repeat-containing protein, chloroplastic"/>
    <property type="match status" value="1"/>
</dbReference>